<dbReference type="Gene3D" id="3.30.750.24">
    <property type="entry name" value="STAS domain"/>
    <property type="match status" value="1"/>
</dbReference>
<dbReference type="PANTHER" id="PTHR33745:SF3">
    <property type="entry name" value="RSBT CO-ANTAGONIST PROTEIN RSBRC"/>
    <property type="match status" value="1"/>
</dbReference>
<evidence type="ECO:0000256" key="1">
    <source>
        <dbReference type="ARBA" id="ARBA00022553"/>
    </source>
</evidence>
<dbReference type="Proteomes" id="UP001215143">
    <property type="component" value="Chromosome"/>
</dbReference>
<evidence type="ECO:0000259" key="2">
    <source>
        <dbReference type="PROSITE" id="PS50801"/>
    </source>
</evidence>
<dbReference type="InterPro" id="IPR051932">
    <property type="entry name" value="Bact_StressResp_Reg"/>
</dbReference>
<evidence type="ECO:0000313" key="3">
    <source>
        <dbReference type="EMBL" id="WDF04828.1"/>
    </source>
</evidence>
<dbReference type="InterPro" id="IPR036513">
    <property type="entry name" value="STAS_dom_sf"/>
</dbReference>
<feature type="domain" description="STAS" evidence="2">
    <location>
        <begin position="167"/>
        <end position="278"/>
    </location>
</feature>
<reference evidence="3 4" key="1">
    <citation type="submission" date="2023-02" db="EMBL/GenBank/DDBJ databases">
        <authorList>
            <person name="Liu G."/>
        </authorList>
    </citation>
    <scope>NUCLEOTIDE SEQUENCE [LARGE SCALE GENOMIC DNA]</scope>
    <source>
        <strain evidence="3 4">DSM 23008</strain>
    </source>
</reference>
<sequence length="279" mass="31887">MEQVTGEKSLYHFLKQRTWDLTEQWYEDLNKERKGVYGSTDQEAVALLKRQNHAFHVLFCELFKGDDQHPEELFETWIQTMAEDDAHLGTPMPDMIEEFLNVKEQYIALLEEYALQCSETITISEFNQWNKRLASALKVIMVKFTANNLAHTAEQLRTRQEMIAQLSAPIIKLRKGIALLPLVGELEIDRAHIIFTQTLEKCSNMTIQSLLIDLSGVSDVDRHVADQLFLLISGLKLIGIKASLSGLRPEIARTSIHLGVDFKEVNVYSSIERALESLL</sequence>
<dbReference type="PANTHER" id="PTHR33745">
    <property type="entry name" value="RSBT ANTAGONIST PROTEIN RSBS-RELATED"/>
    <property type="match status" value="1"/>
</dbReference>
<dbReference type="Pfam" id="PF01740">
    <property type="entry name" value="STAS"/>
    <property type="match status" value="1"/>
</dbReference>
<dbReference type="EMBL" id="CP117834">
    <property type="protein sequence ID" value="WDF04828.1"/>
    <property type="molecule type" value="Genomic_DNA"/>
</dbReference>
<protein>
    <submittedName>
        <fullName evidence="3">STAS domain-containing protein</fullName>
    </submittedName>
</protein>
<dbReference type="RefSeq" id="WP_274273064.1">
    <property type="nucleotide sequence ID" value="NZ_CP117834.1"/>
</dbReference>
<dbReference type="SUPFAM" id="SSF52091">
    <property type="entry name" value="SpoIIaa-like"/>
    <property type="match status" value="1"/>
</dbReference>
<organism evidence="3 4">
    <name type="scientific">Shouchella hunanensis</name>
    <dbReference type="NCBI Taxonomy" id="766894"/>
    <lineage>
        <taxon>Bacteria</taxon>
        <taxon>Bacillati</taxon>
        <taxon>Bacillota</taxon>
        <taxon>Bacilli</taxon>
        <taxon>Bacillales</taxon>
        <taxon>Bacillaceae</taxon>
        <taxon>Shouchella</taxon>
    </lineage>
</organism>
<dbReference type="PROSITE" id="PS50801">
    <property type="entry name" value="STAS"/>
    <property type="match status" value="1"/>
</dbReference>
<keyword evidence="1" id="KW-0597">Phosphoprotein</keyword>
<accession>A0ABY7WB50</accession>
<dbReference type="InterPro" id="IPR002645">
    <property type="entry name" value="STAS_dom"/>
</dbReference>
<name>A0ABY7WB50_9BACI</name>
<keyword evidence="4" id="KW-1185">Reference proteome</keyword>
<gene>
    <name evidence="3" type="ORF">PQ477_05035</name>
</gene>
<dbReference type="CDD" id="cd07041">
    <property type="entry name" value="STAS_RsbR_RsbS_like"/>
    <property type="match status" value="1"/>
</dbReference>
<evidence type="ECO:0000313" key="4">
    <source>
        <dbReference type="Proteomes" id="UP001215143"/>
    </source>
</evidence>
<proteinExistence type="predicted"/>